<comment type="caution">
    <text evidence="1">The sequence shown here is derived from an EMBL/GenBank/DDBJ whole genome shotgun (WGS) entry which is preliminary data.</text>
</comment>
<sequence length="45" mass="4828">MSKITTNLSLLGSRSWGGIALLFKVASPGTLEAPAISDRSEEKMY</sequence>
<reference evidence="1 2" key="1">
    <citation type="journal article" date="2020" name="ISME J.">
        <title>Comparative genomics reveals insights into cyanobacterial evolution and habitat adaptation.</title>
        <authorList>
            <person name="Chen M.Y."/>
            <person name="Teng W.K."/>
            <person name="Zhao L."/>
            <person name="Hu C.X."/>
            <person name="Zhou Y.K."/>
            <person name="Han B.P."/>
            <person name="Song L.R."/>
            <person name="Shu W.S."/>
        </authorList>
    </citation>
    <scope>NUCLEOTIDE SEQUENCE [LARGE SCALE GENOMIC DNA]</scope>
    <source>
        <strain evidence="1 2">FACHB-248</strain>
    </source>
</reference>
<evidence type="ECO:0000313" key="2">
    <source>
        <dbReference type="Proteomes" id="UP000660380"/>
    </source>
</evidence>
<evidence type="ECO:0000313" key="1">
    <source>
        <dbReference type="EMBL" id="MBD2606404.1"/>
    </source>
</evidence>
<keyword evidence="2" id="KW-1185">Reference proteome</keyword>
<protein>
    <submittedName>
        <fullName evidence="1">Uncharacterized protein</fullName>
    </submittedName>
</protein>
<accession>A0ABR8GT64</accession>
<organism evidence="1 2">
    <name type="scientific">Scytonema hofmannii FACHB-248</name>
    <dbReference type="NCBI Taxonomy" id="1842502"/>
    <lineage>
        <taxon>Bacteria</taxon>
        <taxon>Bacillati</taxon>
        <taxon>Cyanobacteriota</taxon>
        <taxon>Cyanophyceae</taxon>
        <taxon>Nostocales</taxon>
        <taxon>Scytonemataceae</taxon>
        <taxon>Scytonema</taxon>
    </lineage>
</organism>
<proteinExistence type="predicted"/>
<dbReference type="Proteomes" id="UP000660380">
    <property type="component" value="Unassembled WGS sequence"/>
</dbReference>
<dbReference type="RefSeq" id="WP_186227490.1">
    <property type="nucleotide sequence ID" value="NZ_JACJTA010000040.1"/>
</dbReference>
<dbReference type="EMBL" id="JACJTA010000040">
    <property type="protein sequence ID" value="MBD2606404.1"/>
    <property type="molecule type" value="Genomic_DNA"/>
</dbReference>
<gene>
    <name evidence="1" type="ORF">H6G81_18175</name>
</gene>
<name>A0ABR8GT64_9CYAN</name>